<name>A0A4R5KIW1_9BACL</name>
<dbReference type="SUPFAM" id="SSF81653">
    <property type="entry name" value="Calcium ATPase, transduction domain A"/>
    <property type="match status" value="1"/>
</dbReference>
<evidence type="ECO:0000256" key="1">
    <source>
        <dbReference type="ARBA" id="ARBA00004141"/>
    </source>
</evidence>
<keyword evidence="4" id="KW-1185">Reference proteome</keyword>
<feature type="domain" description="P-type ATPase A" evidence="2">
    <location>
        <begin position="22"/>
        <end position="74"/>
    </location>
</feature>
<dbReference type="RefSeq" id="WP_133232265.1">
    <property type="nucleotide sequence ID" value="NZ_SMRT01000012.1"/>
</dbReference>
<sequence length="75" mass="8227">MTAIMNTCCRFPVSELEELVRLIPSEAHLVADDGAIKDVSVMELKPQQVILIKPGERIPVDGVIKIGQSPVDESR</sequence>
<gene>
    <name evidence="3" type="ORF">E1757_22355</name>
</gene>
<comment type="subcellular location">
    <subcellularLocation>
        <location evidence="1">Membrane</location>
        <topology evidence="1">Multi-pass membrane protein</topology>
    </subcellularLocation>
</comment>
<evidence type="ECO:0000259" key="2">
    <source>
        <dbReference type="Pfam" id="PF00122"/>
    </source>
</evidence>
<dbReference type="Pfam" id="PF00122">
    <property type="entry name" value="E1-E2_ATPase"/>
    <property type="match status" value="1"/>
</dbReference>
<comment type="caution">
    <text evidence="3">The sequence shown here is derived from an EMBL/GenBank/DDBJ whole genome shotgun (WGS) entry which is preliminary data.</text>
</comment>
<protein>
    <submittedName>
        <fullName evidence="3">Cation-translocating P-type ATPase</fullName>
    </submittedName>
</protein>
<dbReference type="InterPro" id="IPR008250">
    <property type="entry name" value="ATPase_P-typ_transduc_dom_A_sf"/>
</dbReference>
<dbReference type="Proteomes" id="UP000295636">
    <property type="component" value="Unassembled WGS sequence"/>
</dbReference>
<organism evidence="3 4">
    <name type="scientific">Paenibacillus piri</name>
    <dbReference type="NCBI Taxonomy" id="2547395"/>
    <lineage>
        <taxon>Bacteria</taxon>
        <taxon>Bacillati</taxon>
        <taxon>Bacillota</taxon>
        <taxon>Bacilli</taxon>
        <taxon>Bacillales</taxon>
        <taxon>Paenibacillaceae</taxon>
        <taxon>Paenibacillus</taxon>
    </lineage>
</organism>
<dbReference type="EMBL" id="SMRT01000012">
    <property type="protein sequence ID" value="TDF94705.1"/>
    <property type="molecule type" value="Genomic_DNA"/>
</dbReference>
<reference evidence="3 4" key="1">
    <citation type="submission" date="2019-03" db="EMBL/GenBank/DDBJ databases">
        <title>This is whole genome sequence of Paenibacillus sp MS74 strain.</title>
        <authorList>
            <person name="Trinh H.N."/>
        </authorList>
    </citation>
    <scope>NUCLEOTIDE SEQUENCE [LARGE SCALE GENOMIC DNA]</scope>
    <source>
        <strain evidence="3 4">MS74</strain>
    </source>
</reference>
<accession>A0A4R5KIW1</accession>
<dbReference type="InterPro" id="IPR059000">
    <property type="entry name" value="ATPase_P-type_domA"/>
</dbReference>
<dbReference type="Gene3D" id="2.70.150.10">
    <property type="entry name" value="Calcium-transporting ATPase, cytoplasmic transduction domain A"/>
    <property type="match status" value="1"/>
</dbReference>
<proteinExistence type="predicted"/>
<dbReference type="OrthoDB" id="9813266at2"/>
<evidence type="ECO:0000313" key="3">
    <source>
        <dbReference type="EMBL" id="TDF94705.1"/>
    </source>
</evidence>
<dbReference type="AlphaFoldDB" id="A0A4R5KIW1"/>
<evidence type="ECO:0000313" key="4">
    <source>
        <dbReference type="Proteomes" id="UP000295636"/>
    </source>
</evidence>